<dbReference type="InterPro" id="IPR011600">
    <property type="entry name" value="Pept_C14_caspase"/>
</dbReference>
<organism evidence="6 7">
    <name type="scientific">Aquisphaera giovannonii</name>
    <dbReference type="NCBI Taxonomy" id="406548"/>
    <lineage>
        <taxon>Bacteria</taxon>
        <taxon>Pseudomonadati</taxon>
        <taxon>Planctomycetota</taxon>
        <taxon>Planctomycetia</taxon>
        <taxon>Isosphaerales</taxon>
        <taxon>Isosphaeraceae</taxon>
        <taxon>Aquisphaera</taxon>
    </lineage>
</organism>
<dbReference type="Proteomes" id="UP000324233">
    <property type="component" value="Chromosome"/>
</dbReference>
<dbReference type="RefSeq" id="WP_148598196.1">
    <property type="nucleotide sequence ID" value="NZ_CP042997.1"/>
</dbReference>
<keyword evidence="4" id="KW-0732">Signal</keyword>
<evidence type="ECO:0000256" key="2">
    <source>
        <dbReference type="ARBA" id="ARBA00022803"/>
    </source>
</evidence>
<dbReference type="InterPro" id="IPR011990">
    <property type="entry name" value="TPR-like_helical_dom_sf"/>
</dbReference>
<accession>A0A5B9WEY7</accession>
<dbReference type="PROSITE" id="PS00018">
    <property type="entry name" value="EF_HAND_1"/>
    <property type="match status" value="1"/>
</dbReference>
<dbReference type="Pfam" id="PF14559">
    <property type="entry name" value="TPR_19"/>
    <property type="match status" value="1"/>
</dbReference>
<feature type="repeat" description="TPR" evidence="3">
    <location>
        <begin position="402"/>
        <end position="435"/>
    </location>
</feature>
<dbReference type="PANTHER" id="PTHR44858:SF1">
    <property type="entry name" value="UDP-N-ACETYLGLUCOSAMINE--PEPTIDE N-ACETYLGLUCOSAMINYLTRANSFERASE SPINDLY-RELATED"/>
    <property type="match status" value="1"/>
</dbReference>
<dbReference type="InterPro" id="IPR018247">
    <property type="entry name" value="EF_Hand_1_Ca_BS"/>
</dbReference>
<gene>
    <name evidence="6" type="ORF">OJF2_74040</name>
</gene>
<dbReference type="PROSITE" id="PS50005">
    <property type="entry name" value="TPR"/>
    <property type="match status" value="2"/>
</dbReference>
<dbReference type="SMART" id="SM00028">
    <property type="entry name" value="TPR"/>
    <property type="match status" value="5"/>
</dbReference>
<dbReference type="GO" id="GO:0046813">
    <property type="term" value="P:receptor-mediated virion attachment to host cell"/>
    <property type="evidence" value="ECO:0007669"/>
    <property type="project" value="TreeGrafter"/>
</dbReference>
<protein>
    <submittedName>
        <fullName evidence="6">Tetratricopeptide repeat protein</fullName>
    </submittedName>
</protein>
<dbReference type="OrthoDB" id="291633at2"/>
<dbReference type="InterPro" id="IPR050498">
    <property type="entry name" value="Ycf3"/>
</dbReference>
<evidence type="ECO:0000313" key="7">
    <source>
        <dbReference type="Proteomes" id="UP000324233"/>
    </source>
</evidence>
<feature type="repeat" description="TPR" evidence="3">
    <location>
        <begin position="334"/>
        <end position="367"/>
    </location>
</feature>
<feature type="chain" id="PRO_5022815941" evidence="4">
    <location>
        <begin position="29"/>
        <end position="472"/>
    </location>
</feature>
<keyword evidence="1" id="KW-0677">Repeat</keyword>
<dbReference type="InterPro" id="IPR029030">
    <property type="entry name" value="Caspase-like_dom_sf"/>
</dbReference>
<evidence type="ECO:0000256" key="1">
    <source>
        <dbReference type="ARBA" id="ARBA00022737"/>
    </source>
</evidence>
<feature type="signal peptide" evidence="4">
    <location>
        <begin position="1"/>
        <end position="28"/>
    </location>
</feature>
<dbReference type="PANTHER" id="PTHR44858">
    <property type="entry name" value="TETRATRICOPEPTIDE REPEAT PROTEIN 6"/>
    <property type="match status" value="1"/>
</dbReference>
<dbReference type="GO" id="GO:0004197">
    <property type="term" value="F:cysteine-type endopeptidase activity"/>
    <property type="evidence" value="ECO:0007669"/>
    <property type="project" value="InterPro"/>
</dbReference>
<dbReference type="GO" id="GO:0009279">
    <property type="term" value="C:cell outer membrane"/>
    <property type="evidence" value="ECO:0007669"/>
    <property type="project" value="TreeGrafter"/>
</dbReference>
<dbReference type="AlphaFoldDB" id="A0A5B9WEY7"/>
<dbReference type="Gene3D" id="3.40.50.1460">
    <property type="match status" value="1"/>
</dbReference>
<evidence type="ECO:0000259" key="5">
    <source>
        <dbReference type="Pfam" id="PF00656"/>
    </source>
</evidence>
<proteinExistence type="predicted"/>
<evidence type="ECO:0000313" key="6">
    <source>
        <dbReference type="EMBL" id="QEH38794.1"/>
    </source>
</evidence>
<keyword evidence="7" id="KW-1185">Reference proteome</keyword>
<reference evidence="6 7" key="1">
    <citation type="submission" date="2019-08" db="EMBL/GenBank/DDBJ databases">
        <title>Deep-cultivation of Planctomycetes and their phenomic and genomic characterization uncovers novel biology.</title>
        <authorList>
            <person name="Wiegand S."/>
            <person name="Jogler M."/>
            <person name="Boedeker C."/>
            <person name="Pinto D."/>
            <person name="Vollmers J."/>
            <person name="Rivas-Marin E."/>
            <person name="Kohn T."/>
            <person name="Peeters S.H."/>
            <person name="Heuer A."/>
            <person name="Rast P."/>
            <person name="Oberbeckmann S."/>
            <person name="Bunk B."/>
            <person name="Jeske O."/>
            <person name="Meyerdierks A."/>
            <person name="Storesund J.E."/>
            <person name="Kallscheuer N."/>
            <person name="Luecker S."/>
            <person name="Lage O.M."/>
            <person name="Pohl T."/>
            <person name="Merkel B.J."/>
            <person name="Hornburger P."/>
            <person name="Mueller R.-W."/>
            <person name="Bruemmer F."/>
            <person name="Labrenz M."/>
            <person name="Spormann A.M."/>
            <person name="Op den Camp H."/>
            <person name="Overmann J."/>
            <person name="Amann R."/>
            <person name="Jetten M.S.M."/>
            <person name="Mascher T."/>
            <person name="Medema M.H."/>
            <person name="Devos D.P."/>
            <person name="Kaster A.-K."/>
            <person name="Ovreas L."/>
            <person name="Rohde M."/>
            <person name="Galperin M.Y."/>
            <person name="Jogler C."/>
        </authorList>
    </citation>
    <scope>NUCLEOTIDE SEQUENCE [LARGE SCALE GENOMIC DNA]</scope>
    <source>
        <strain evidence="6 7">OJF2</strain>
    </source>
</reference>
<dbReference type="InterPro" id="IPR019734">
    <property type="entry name" value="TPR_rpt"/>
</dbReference>
<evidence type="ECO:0000256" key="3">
    <source>
        <dbReference type="PROSITE-ProRule" id="PRU00339"/>
    </source>
</evidence>
<dbReference type="GO" id="GO:0006508">
    <property type="term" value="P:proteolysis"/>
    <property type="evidence" value="ECO:0007669"/>
    <property type="project" value="InterPro"/>
</dbReference>
<feature type="domain" description="Peptidase C14 caspase" evidence="5">
    <location>
        <begin position="31"/>
        <end position="254"/>
    </location>
</feature>
<dbReference type="Pfam" id="PF13432">
    <property type="entry name" value="TPR_16"/>
    <property type="match status" value="1"/>
</dbReference>
<dbReference type="KEGG" id="agv:OJF2_74040"/>
<dbReference type="SUPFAM" id="SSF52129">
    <property type="entry name" value="Caspase-like"/>
    <property type="match status" value="1"/>
</dbReference>
<dbReference type="SUPFAM" id="SSF48452">
    <property type="entry name" value="TPR-like"/>
    <property type="match status" value="1"/>
</dbReference>
<dbReference type="Gene3D" id="1.25.40.10">
    <property type="entry name" value="Tetratricopeptide repeat domain"/>
    <property type="match status" value="2"/>
</dbReference>
<sequence precursor="true">MTRSRRRGGLWATLGLVALLGTASPSRGDTYAFLVGVSEYERKDELKALRFASDDVIAFAGVLRNAGVPARNIVLMHDRQSNPRFRPSGKNIQREFHLLLATLEPDDSLVVAMAGHGVEVGQAGESFFLPADADLKDPATLINIKAINEEIEKSQAGLKLLLVDACRNDPEADNARGLGVTVKPPRRLSEAALPRGSAALFSCNSEQRSFEDPVLRHGIFFHQVIRAWEGGADLDGDRRITLEELETFVRRETKTHARDALSAIQTPVFRGDHEAAKAWVVASLAGPRPSAARAGAGAGAVEIVDRAEAMRRRGEDAAAEREFARAIQADPNSAKAHLGLARLHHAKGRLPQAAREYSEAIRTDPADAAGFVGRATALGAQGDLRGALADYERAIQINRDLAVAFVGQGAILTRLNRAEDAIAACTRAIEIDPGNAKAYYNRAIAREATGDKAGSAEDFRKAARLDSRLGTP</sequence>
<name>A0A5B9WEY7_9BACT</name>
<keyword evidence="2 3" id="KW-0802">TPR repeat</keyword>
<dbReference type="EMBL" id="CP042997">
    <property type="protein sequence ID" value="QEH38794.1"/>
    <property type="molecule type" value="Genomic_DNA"/>
</dbReference>
<evidence type="ECO:0000256" key="4">
    <source>
        <dbReference type="SAM" id="SignalP"/>
    </source>
</evidence>
<dbReference type="Pfam" id="PF00656">
    <property type="entry name" value="Peptidase_C14"/>
    <property type="match status" value="1"/>
</dbReference>